<dbReference type="InterPro" id="IPR029058">
    <property type="entry name" value="AB_hydrolase_fold"/>
</dbReference>
<comment type="function">
    <text evidence="9">Involved in degradation of plant cell walls. Hydrolyzes the feruloyl-arabinose ester bond in arabinoxylans, and the feruloyl-galactose ester bond in pectin. Active against paranitrophenyl-acetate, methyl ferulate and wheat arabinoxylan.</text>
</comment>
<dbReference type="EMBL" id="UINC01058621">
    <property type="protein sequence ID" value="SVB81096.1"/>
    <property type="molecule type" value="Genomic_DNA"/>
</dbReference>
<organism evidence="10">
    <name type="scientific">marine metagenome</name>
    <dbReference type="NCBI Taxonomy" id="408172"/>
    <lineage>
        <taxon>unclassified sequences</taxon>
        <taxon>metagenomes</taxon>
        <taxon>ecological metagenomes</taxon>
    </lineage>
</organism>
<evidence type="ECO:0000256" key="1">
    <source>
        <dbReference type="ARBA" id="ARBA00004613"/>
    </source>
</evidence>
<dbReference type="GO" id="GO:0045493">
    <property type="term" value="P:xylan catabolic process"/>
    <property type="evidence" value="ECO:0007669"/>
    <property type="project" value="UniProtKB-KW"/>
</dbReference>
<dbReference type="AlphaFoldDB" id="A0A382H1A4"/>
<evidence type="ECO:0000256" key="8">
    <source>
        <dbReference type="ARBA" id="ARBA00023326"/>
    </source>
</evidence>
<keyword evidence="5" id="KW-0732">Signal</keyword>
<gene>
    <name evidence="10" type="ORF">METZ01_LOCUS233950</name>
</gene>
<dbReference type="GO" id="GO:0005576">
    <property type="term" value="C:extracellular region"/>
    <property type="evidence" value="ECO:0007669"/>
    <property type="project" value="UniProtKB-SubCell"/>
</dbReference>
<reference evidence="10" key="1">
    <citation type="submission" date="2018-05" db="EMBL/GenBank/DDBJ databases">
        <authorList>
            <person name="Lanie J.A."/>
            <person name="Ng W.-L."/>
            <person name="Kazmierczak K.M."/>
            <person name="Andrzejewski T.M."/>
            <person name="Davidsen T.M."/>
            <person name="Wayne K.J."/>
            <person name="Tettelin H."/>
            <person name="Glass J.I."/>
            <person name="Rusch D."/>
            <person name="Podicherti R."/>
            <person name="Tsui H.-C.T."/>
            <person name="Winkler M.E."/>
        </authorList>
    </citation>
    <scope>NUCLEOTIDE SEQUENCE</scope>
</reference>
<keyword evidence="3" id="KW-0964">Secreted</keyword>
<sequence>MRYIIIVLSLFLITCGGGGGGSPTESTSSGSISSQTHTLETYGLKSFELIAISSGNTITFSVASQPSHGQASVSGNIATYTSNENYVGLDSFQVLAQSNEESQLITISIDVFYNPYRDYKITNVQQKSITYTPDSINGGYTIYTCQYNGIEREFLVYLPNGINPYHKNKLPLLMSFHGHGEDVNPHDLIDVLERIKKYNVIHVRPGGLEGTDEEAEAHPPAGTTGWNYFYPGIRNGNDDVGFVNALINYIHDNYSISHKKIFISGFSSGGTFVPVMGSENELIDGVQSGGSVMHTYYTYQYEQPIKFQVYKGTADEWHPYEYTEEQPTLLGVEEGMIMLKNQKTCSDTTRVTLPDLNGDGNLTERLYTDDCTDGSIFEAFKLINWTHIEPWGLDYLHEAQAADINVFDLFGQMIN</sequence>
<keyword evidence="7" id="KW-0119">Carbohydrate metabolism</keyword>
<dbReference type="InterPro" id="IPR043595">
    <property type="entry name" value="FaeB/C/D"/>
</dbReference>
<evidence type="ECO:0000256" key="4">
    <source>
        <dbReference type="ARBA" id="ARBA00022651"/>
    </source>
</evidence>
<evidence type="ECO:0008006" key="11">
    <source>
        <dbReference type="Google" id="ProtNLM"/>
    </source>
</evidence>
<evidence type="ECO:0000256" key="3">
    <source>
        <dbReference type="ARBA" id="ARBA00022525"/>
    </source>
</evidence>
<keyword evidence="4" id="KW-0858">Xylan degradation</keyword>
<dbReference type="PANTHER" id="PTHR38050">
    <property type="match status" value="1"/>
</dbReference>
<evidence type="ECO:0000256" key="7">
    <source>
        <dbReference type="ARBA" id="ARBA00023277"/>
    </source>
</evidence>
<name>A0A382H1A4_9ZZZZ</name>
<proteinExistence type="inferred from homology"/>
<evidence type="ECO:0000313" key="10">
    <source>
        <dbReference type="EMBL" id="SVB81096.1"/>
    </source>
</evidence>
<keyword evidence="6" id="KW-0378">Hydrolase</keyword>
<evidence type="ECO:0000256" key="2">
    <source>
        <dbReference type="ARBA" id="ARBA00010278"/>
    </source>
</evidence>
<comment type="similarity">
    <text evidence="2">Belongs to the faeC family.</text>
</comment>
<comment type="subcellular location">
    <subcellularLocation>
        <location evidence="1">Secreted</location>
    </subcellularLocation>
</comment>
<evidence type="ECO:0000256" key="9">
    <source>
        <dbReference type="ARBA" id="ARBA00025250"/>
    </source>
</evidence>
<dbReference type="Gene3D" id="2.60.40.3440">
    <property type="match status" value="1"/>
</dbReference>
<dbReference type="PANTHER" id="PTHR38050:SF1">
    <property type="entry name" value="FERULOYL ESTERASE C"/>
    <property type="match status" value="1"/>
</dbReference>
<protein>
    <recommendedName>
        <fullName evidence="11">Peptidase S9 prolyl oligopeptidase catalytic domain-containing protein</fullName>
    </recommendedName>
</protein>
<dbReference type="SUPFAM" id="SSF53474">
    <property type="entry name" value="alpha/beta-Hydrolases"/>
    <property type="match status" value="1"/>
</dbReference>
<dbReference type="Pfam" id="PF17963">
    <property type="entry name" value="Big_9"/>
    <property type="match status" value="1"/>
</dbReference>
<evidence type="ECO:0000256" key="6">
    <source>
        <dbReference type="ARBA" id="ARBA00022801"/>
    </source>
</evidence>
<evidence type="ECO:0000256" key="5">
    <source>
        <dbReference type="ARBA" id="ARBA00022729"/>
    </source>
</evidence>
<dbReference type="Gene3D" id="3.40.50.1820">
    <property type="entry name" value="alpha/beta hydrolase"/>
    <property type="match status" value="1"/>
</dbReference>
<keyword evidence="8" id="KW-0624">Polysaccharide degradation</keyword>
<accession>A0A382H1A4</accession>
<dbReference type="GO" id="GO:0030600">
    <property type="term" value="F:feruloyl esterase activity"/>
    <property type="evidence" value="ECO:0007669"/>
    <property type="project" value="InterPro"/>
</dbReference>